<dbReference type="InterPro" id="IPR006033">
    <property type="entry name" value="AsnA_fam"/>
</dbReference>
<dbReference type="eggNOG" id="COG0252">
    <property type="taxonomic scope" value="Bacteria"/>
</dbReference>
<dbReference type="SFLD" id="SFLDS00057">
    <property type="entry name" value="Glutaminase/Asparaginase"/>
    <property type="match status" value="1"/>
</dbReference>
<evidence type="ECO:0000313" key="11">
    <source>
        <dbReference type="Proteomes" id="UP000000379"/>
    </source>
</evidence>
<name>D7CQ93_TRURR</name>
<dbReference type="KEGG" id="tra:Trad_1759"/>
<gene>
    <name evidence="10" type="ordered locus">Trad_1759</name>
</gene>
<dbReference type="SUPFAM" id="SSF53774">
    <property type="entry name" value="Glutaminase/Asparaginase"/>
    <property type="match status" value="1"/>
</dbReference>
<reference evidence="11" key="1">
    <citation type="submission" date="2010-05" db="EMBL/GenBank/DDBJ databases">
        <title>The complete genome of Truepera radiovictris DSM 17093.</title>
        <authorList>
            <consortium name="US DOE Joint Genome Institute (JGI-PGF)"/>
            <person name="Lucas S."/>
            <person name="Copeland A."/>
            <person name="Lapidus A."/>
            <person name="Glavina del Rio T."/>
            <person name="Dalin E."/>
            <person name="Tice H."/>
            <person name="Bruce D."/>
            <person name="Goodwin L."/>
            <person name="Pitluck S."/>
            <person name="Kyrpides N."/>
            <person name="Mavromatis K."/>
            <person name="Ovchinnikova G."/>
            <person name="Munk A.C."/>
            <person name="Detter J.C."/>
            <person name="Han C."/>
            <person name="Tapia R."/>
            <person name="Land M."/>
            <person name="Hauser L."/>
            <person name="Markowitz V."/>
            <person name="Cheng J.-F."/>
            <person name="Hugenholtz P."/>
            <person name="Woyke T."/>
            <person name="Wu D."/>
            <person name="Tindall B."/>
            <person name="Pomrenke H.G."/>
            <person name="Brambilla E."/>
            <person name="Klenk H.-P."/>
            <person name="Eisen J.A."/>
        </authorList>
    </citation>
    <scope>NUCLEOTIDE SEQUENCE [LARGE SCALE GENOMIC DNA]</scope>
    <source>
        <strain evidence="11">DSM 17093 / CIP 108686 / LMG 22925 / RQ-24</strain>
    </source>
</reference>
<evidence type="ECO:0000313" key="10">
    <source>
        <dbReference type="EMBL" id="ADI14877.1"/>
    </source>
</evidence>
<dbReference type="GO" id="GO:0009066">
    <property type="term" value="P:aspartate family amino acid metabolic process"/>
    <property type="evidence" value="ECO:0007669"/>
    <property type="project" value="UniProtKB-ARBA"/>
</dbReference>
<keyword evidence="3 10" id="KW-0378">Hydrolase</keyword>
<dbReference type="PIRSF" id="PIRSF001220">
    <property type="entry name" value="L-ASNase_gatD"/>
    <property type="match status" value="1"/>
</dbReference>
<reference evidence="10 11" key="2">
    <citation type="journal article" date="2011" name="Stand. Genomic Sci.">
        <title>Complete genome sequence of Truepera radiovictrix type strain (RQ-24).</title>
        <authorList>
            <person name="Ivanova N."/>
            <person name="Rohde C."/>
            <person name="Munk C."/>
            <person name="Nolan M."/>
            <person name="Lucas S."/>
            <person name="Del Rio T.G."/>
            <person name="Tice H."/>
            <person name="Deshpande S."/>
            <person name="Cheng J.F."/>
            <person name="Tapia R."/>
            <person name="Han C."/>
            <person name="Goodwin L."/>
            <person name="Pitluck S."/>
            <person name="Liolios K."/>
            <person name="Mavromatis K."/>
            <person name="Mikhailova N."/>
            <person name="Pati A."/>
            <person name="Chen A."/>
            <person name="Palaniappan K."/>
            <person name="Land M."/>
            <person name="Hauser L."/>
            <person name="Chang Y.J."/>
            <person name="Jeffries C.D."/>
            <person name="Brambilla E."/>
            <person name="Rohde M."/>
            <person name="Goker M."/>
            <person name="Tindall B.J."/>
            <person name="Woyke T."/>
            <person name="Bristow J."/>
            <person name="Eisen J.A."/>
            <person name="Markowitz V."/>
            <person name="Hugenholtz P."/>
            <person name="Kyrpides N.C."/>
            <person name="Klenk H.P."/>
            <person name="Lapidus A."/>
        </authorList>
    </citation>
    <scope>NUCLEOTIDE SEQUENCE [LARGE SCALE GENOMIC DNA]</scope>
    <source>
        <strain evidence="11">DSM 17093 / CIP 108686 / LMG 22925 / RQ-24</strain>
    </source>
</reference>
<feature type="active site" evidence="7">
    <location>
        <position position="110"/>
    </location>
</feature>
<dbReference type="InterPro" id="IPR020827">
    <property type="entry name" value="Asparaginase/glutaminase_AS1"/>
</dbReference>
<evidence type="ECO:0000256" key="5">
    <source>
        <dbReference type="PIRSR" id="PIRSR001220-2"/>
    </source>
</evidence>
<dbReference type="Gene3D" id="3.40.50.1170">
    <property type="entry name" value="L-asparaginase, N-terminal domain"/>
    <property type="match status" value="1"/>
</dbReference>
<dbReference type="InterPro" id="IPR037152">
    <property type="entry name" value="L-asparaginase_N_sf"/>
</dbReference>
<dbReference type="PROSITE" id="PS00144">
    <property type="entry name" value="ASN_GLN_ASE_1"/>
    <property type="match status" value="1"/>
</dbReference>
<dbReference type="HOGENOM" id="CLU_019134_2_3_0"/>
<dbReference type="OrthoDB" id="9788068at2"/>
<dbReference type="Pfam" id="PF00710">
    <property type="entry name" value="Asparaginase"/>
    <property type="match status" value="1"/>
</dbReference>
<dbReference type="InterPro" id="IPR036152">
    <property type="entry name" value="Asp/glu_Ase-like_sf"/>
</dbReference>
<dbReference type="CDD" id="cd08963">
    <property type="entry name" value="L-asparaginase_I"/>
    <property type="match status" value="1"/>
</dbReference>
<feature type="binding site" evidence="5">
    <location>
        <position position="79"/>
    </location>
    <ligand>
        <name>substrate</name>
    </ligand>
</feature>
<dbReference type="Gene3D" id="3.40.50.40">
    <property type="match status" value="1"/>
</dbReference>
<dbReference type="InterPro" id="IPR027475">
    <property type="entry name" value="Asparaginase/glutaminase_AS2"/>
</dbReference>
<dbReference type="GO" id="GO:0004067">
    <property type="term" value="F:asparaginase activity"/>
    <property type="evidence" value="ECO:0007669"/>
    <property type="project" value="UniProtKB-UniRule"/>
</dbReference>
<dbReference type="NCBIfam" id="NF006998">
    <property type="entry name" value="PRK09461.1"/>
    <property type="match status" value="1"/>
</dbReference>
<dbReference type="InterPro" id="IPR006034">
    <property type="entry name" value="Asparaginase/glutaminase-like"/>
</dbReference>
<dbReference type="PIRSF" id="PIRSF500176">
    <property type="entry name" value="L_ASNase"/>
    <property type="match status" value="1"/>
</dbReference>
<feature type="active site" description="O-isoaspartyl threonine intermediate" evidence="4">
    <location>
        <position position="30"/>
    </location>
</feature>
<evidence type="ECO:0000256" key="6">
    <source>
        <dbReference type="PROSITE-ProRule" id="PRU10099"/>
    </source>
</evidence>
<dbReference type="FunFam" id="3.40.50.40:FF:000001">
    <property type="entry name" value="L-asparaginase 1"/>
    <property type="match status" value="1"/>
</dbReference>
<protein>
    <recommendedName>
        <fullName evidence="2">asparaginase</fullName>
        <ecNumber evidence="2">3.5.1.1</ecNumber>
    </recommendedName>
</protein>
<evidence type="ECO:0000256" key="1">
    <source>
        <dbReference type="ARBA" id="ARBA00010518"/>
    </source>
</evidence>
<dbReference type="PROSITE" id="PS00917">
    <property type="entry name" value="ASN_GLN_ASE_2"/>
    <property type="match status" value="1"/>
</dbReference>
<dbReference type="EMBL" id="CP002049">
    <property type="protein sequence ID" value="ADI14877.1"/>
    <property type="molecule type" value="Genomic_DNA"/>
</dbReference>
<sequence>MPTIPTTPAHADLQGKSTRKAVCVVYTGGTIGMIGAAFGASGYRPAPGDLEARLTALPELSAPEMPRVVFRELSPLLDSAELAPRDWERIGREIAAHDAACDGFVVLHGTDTMAYTASALSFMLEGLAKPVILTGSQLPFAHLRSDARDNLITALLLAAHTPLCEVGIYFRGVLLRGNRARKVSSSGFGAFASPNAPPLATVGVEVALHPAARRTPYLAGPLRLQRLADVQVGALRLFPGIDQRFLHNVLQEPLQGLVLETYGSGNAPRDPGFLRVLARATERGVVIVNCTQCFSGGVDMESYATGQALRDAGLTSGADLTPEAALTKLVYLFSKGHTPEEVRALITTDLRGELTPRSGRVT</sequence>
<feature type="binding site" evidence="5">
    <location>
        <begin position="110"/>
        <end position="111"/>
    </location>
    <ligand>
        <name>substrate</name>
    </ligand>
</feature>
<dbReference type="PANTHER" id="PTHR11707:SF28">
    <property type="entry name" value="60 KDA LYSOPHOSPHOLIPASE"/>
    <property type="match status" value="1"/>
</dbReference>
<evidence type="ECO:0000256" key="7">
    <source>
        <dbReference type="PROSITE-ProRule" id="PRU10100"/>
    </source>
</evidence>
<dbReference type="STRING" id="649638.Trad_1759"/>
<keyword evidence="11" id="KW-1185">Reference proteome</keyword>
<dbReference type="AlphaFoldDB" id="D7CQ93"/>
<feature type="active site" evidence="6">
    <location>
        <position position="30"/>
    </location>
</feature>
<dbReference type="InterPro" id="IPR027474">
    <property type="entry name" value="L-asparaginase_N"/>
</dbReference>
<feature type="domain" description="L-asparaginase N-terminal" evidence="8">
    <location>
        <begin position="22"/>
        <end position="209"/>
    </location>
</feature>
<comment type="similarity">
    <text evidence="1">Belongs to the asparaginase 1 family.</text>
</comment>
<feature type="domain" description="Asparaginase/glutaminase C-terminal" evidence="9">
    <location>
        <begin position="231"/>
        <end position="345"/>
    </location>
</feature>
<dbReference type="EC" id="3.5.1.1" evidence="2"/>
<evidence type="ECO:0000256" key="4">
    <source>
        <dbReference type="PIRSR" id="PIRSR001220-1"/>
    </source>
</evidence>
<evidence type="ECO:0000259" key="9">
    <source>
        <dbReference type="Pfam" id="PF17763"/>
    </source>
</evidence>
<dbReference type="PANTHER" id="PTHR11707">
    <property type="entry name" value="L-ASPARAGINASE"/>
    <property type="match status" value="1"/>
</dbReference>
<dbReference type="InterPro" id="IPR040919">
    <property type="entry name" value="Asparaginase_C"/>
</dbReference>
<accession>D7CQ93</accession>
<dbReference type="PRINTS" id="PR00139">
    <property type="entry name" value="ASNGLNASE"/>
</dbReference>
<dbReference type="Proteomes" id="UP000000379">
    <property type="component" value="Chromosome"/>
</dbReference>
<dbReference type="SMART" id="SM00870">
    <property type="entry name" value="Asparaginase"/>
    <property type="match status" value="1"/>
</dbReference>
<dbReference type="Pfam" id="PF17763">
    <property type="entry name" value="Asparaginase_C"/>
    <property type="match status" value="1"/>
</dbReference>
<evidence type="ECO:0000256" key="2">
    <source>
        <dbReference type="ARBA" id="ARBA00012920"/>
    </source>
</evidence>
<evidence type="ECO:0000256" key="3">
    <source>
        <dbReference type="ARBA" id="ARBA00022801"/>
    </source>
</evidence>
<dbReference type="InterPro" id="IPR041725">
    <property type="entry name" value="L-asparaginase_I"/>
</dbReference>
<dbReference type="InterPro" id="IPR027473">
    <property type="entry name" value="L-asparaginase_C"/>
</dbReference>
<dbReference type="PROSITE" id="PS51732">
    <property type="entry name" value="ASN_GLN_ASE_3"/>
    <property type="match status" value="1"/>
</dbReference>
<dbReference type="NCBIfam" id="TIGR00519">
    <property type="entry name" value="asnASE_I"/>
    <property type="match status" value="1"/>
</dbReference>
<organism evidence="10 11">
    <name type="scientific">Truepera radiovictrix (strain DSM 17093 / CIP 108686 / LMG 22925 / RQ-24)</name>
    <dbReference type="NCBI Taxonomy" id="649638"/>
    <lineage>
        <taxon>Bacteria</taxon>
        <taxon>Thermotogati</taxon>
        <taxon>Deinococcota</taxon>
        <taxon>Deinococci</taxon>
        <taxon>Trueperales</taxon>
        <taxon>Trueperaceae</taxon>
        <taxon>Truepera</taxon>
    </lineage>
</organism>
<dbReference type="RefSeq" id="WP_013178244.1">
    <property type="nucleotide sequence ID" value="NC_014221.1"/>
</dbReference>
<proteinExistence type="inferred from homology"/>
<evidence type="ECO:0000259" key="8">
    <source>
        <dbReference type="Pfam" id="PF00710"/>
    </source>
</evidence>